<dbReference type="AlphaFoldDB" id="A0A1I1E5Q3"/>
<sequence length="776" mass="87711">MTAAPINVLAAEQVTLQLKWLHQFQFAGYYAALEKGFFAEEGLDVILKERDLNEDNILQVLEGDADYGVADSILFLFRDRGMDLVLVAPIFQHSPNVLMTLASSDIRSPRDLVGRRLAFYDNDTEGVGILAMLAKHGVLRDGLMRYSLNERMAKLLAGEVDAVTAYSTNEPFIFREAGHGIRIIDPRHYGIDYYGDILFTHRQEAEQYPQRVEAMRRAVIRGWHYALDNKEEIVDLILEQYNTQGKSRAALMNEAYGLEPKIARHTIEMGYLDTGRLEYILDQMESLDLIASNDQGVQGLVFESGQNSGSRRLNLTESQEAFLSQHQRLRVAVDPDWPPFEYYDAEQRLQGISADYLRLLEERLGIEVELVRGLTWPEVVKAIANKEIDLLPAVSSTPERRQFLNFTQPYVRSPMVIVTDHEVDFIADMNQLRGEKVLVVEGYASDEMLSTHFPDLDITRVTTSIEGLRQVAAGNAYGFVGNLAAATHLIRSDGLANLKVSGQAPYSFDLGMAVRDDWPELVQILDKFLASVSQQEHAAIYSHWVELPVEQGFPWRSVLPGLTLLLLVLIILGLYTLHLANLNRKIRQANSRLFQAEAELRKKNEELEEVSITDKLTGSYNRHHLDRVLNEQAELVRRHQRSLSVVLFDLDFFKAVNDQHGHQLGDEILKKFAVLVKSKTRSSDIFGRWGGEEFLLICPETNSQQACLVAEKIRMALESYEFPAGIQQRLSAGVMSLQAGMTIHQLLSGADYQLYRAKEAGRNQVCCDQPPSLEIS</sequence>
<dbReference type="PANTHER" id="PTHR45138">
    <property type="entry name" value="REGULATORY COMPONENTS OF SENSORY TRANSDUCTION SYSTEM"/>
    <property type="match status" value="1"/>
</dbReference>
<protein>
    <recommendedName>
        <fullName evidence="2">diguanylate cyclase</fullName>
        <ecNumber evidence="2">2.7.7.65</ecNumber>
    </recommendedName>
</protein>
<evidence type="ECO:0000256" key="4">
    <source>
        <dbReference type="SAM" id="Coils"/>
    </source>
</evidence>
<keyword evidence="5" id="KW-1133">Transmembrane helix</keyword>
<keyword evidence="5" id="KW-0812">Transmembrane</keyword>
<dbReference type="SUPFAM" id="SSF55073">
    <property type="entry name" value="Nucleotide cyclase"/>
    <property type="match status" value="1"/>
</dbReference>
<dbReference type="CDD" id="cd01007">
    <property type="entry name" value="PBP2_BvgS_HisK_like"/>
    <property type="match status" value="1"/>
</dbReference>
<dbReference type="InterPro" id="IPR029787">
    <property type="entry name" value="Nucleotide_cyclase"/>
</dbReference>
<proteinExistence type="predicted"/>
<keyword evidence="5" id="KW-0472">Membrane</keyword>
<dbReference type="Proteomes" id="UP000199058">
    <property type="component" value="Unassembled WGS sequence"/>
</dbReference>
<reference evidence="7 8" key="1">
    <citation type="submission" date="2016-10" db="EMBL/GenBank/DDBJ databases">
        <authorList>
            <person name="de Groot N.N."/>
        </authorList>
    </citation>
    <scope>NUCLEOTIDE SEQUENCE [LARGE SCALE GENOMIC DNA]</scope>
    <source>
        <strain evidence="7 8">DSM 18438</strain>
    </source>
</reference>
<name>A0A1I1E5Q3_9GAMM</name>
<dbReference type="InterPro" id="IPR015168">
    <property type="entry name" value="SsuA/THI5"/>
</dbReference>
<evidence type="ECO:0000256" key="2">
    <source>
        <dbReference type="ARBA" id="ARBA00012528"/>
    </source>
</evidence>
<comment type="cofactor">
    <cofactor evidence="1">
        <name>Mg(2+)</name>
        <dbReference type="ChEBI" id="CHEBI:18420"/>
    </cofactor>
</comment>
<evidence type="ECO:0000313" key="8">
    <source>
        <dbReference type="Proteomes" id="UP000199058"/>
    </source>
</evidence>
<comment type="catalytic activity">
    <reaction evidence="3">
        <text>2 GTP = 3',3'-c-di-GMP + 2 diphosphate</text>
        <dbReference type="Rhea" id="RHEA:24898"/>
        <dbReference type="ChEBI" id="CHEBI:33019"/>
        <dbReference type="ChEBI" id="CHEBI:37565"/>
        <dbReference type="ChEBI" id="CHEBI:58805"/>
        <dbReference type="EC" id="2.7.7.65"/>
    </reaction>
</comment>
<evidence type="ECO:0000313" key="7">
    <source>
        <dbReference type="EMBL" id="SFB82569.1"/>
    </source>
</evidence>
<organism evidence="7 8">
    <name type="scientific">Marinospirillum celere</name>
    <dbReference type="NCBI Taxonomy" id="1122252"/>
    <lineage>
        <taxon>Bacteria</taxon>
        <taxon>Pseudomonadati</taxon>
        <taxon>Pseudomonadota</taxon>
        <taxon>Gammaproteobacteria</taxon>
        <taxon>Oceanospirillales</taxon>
        <taxon>Oceanospirillaceae</taxon>
        <taxon>Marinospirillum</taxon>
    </lineage>
</organism>
<dbReference type="PANTHER" id="PTHR45138:SF9">
    <property type="entry name" value="DIGUANYLATE CYCLASE DGCM-RELATED"/>
    <property type="match status" value="1"/>
</dbReference>
<dbReference type="EMBL" id="FOLH01000001">
    <property type="protein sequence ID" value="SFB82569.1"/>
    <property type="molecule type" value="Genomic_DNA"/>
</dbReference>
<dbReference type="PROSITE" id="PS50887">
    <property type="entry name" value="GGDEF"/>
    <property type="match status" value="1"/>
</dbReference>
<feature type="transmembrane region" description="Helical" evidence="5">
    <location>
        <begin position="558"/>
        <end position="577"/>
    </location>
</feature>
<dbReference type="CDD" id="cd01949">
    <property type="entry name" value="GGDEF"/>
    <property type="match status" value="1"/>
</dbReference>
<feature type="domain" description="GGDEF" evidence="6">
    <location>
        <begin position="641"/>
        <end position="770"/>
    </location>
</feature>
<dbReference type="FunFam" id="3.30.70.270:FF:000001">
    <property type="entry name" value="Diguanylate cyclase domain protein"/>
    <property type="match status" value="1"/>
</dbReference>
<dbReference type="SMART" id="SM00267">
    <property type="entry name" value="GGDEF"/>
    <property type="match status" value="1"/>
</dbReference>
<dbReference type="EC" id="2.7.7.65" evidence="2"/>
<feature type="coiled-coil region" evidence="4">
    <location>
        <begin position="579"/>
        <end position="613"/>
    </location>
</feature>
<dbReference type="Pfam" id="PF09084">
    <property type="entry name" value="NMT1"/>
    <property type="match status" value="1"/>
</dbReference>
<gene>
    <name evidence="7" type="ORF">SAMN05660443_0376</name>
</gene>
<dbReference type="SUPFAM" id="SSF53850">
    <property type="entry name" value="Periplasmic binding protein-like II"/>
    <property type="match status" value="2"/>
</dbReference>
<dbReference type="Gene3D" id="3.40.190.10">
    <property type="entry name" value="Periplasmic binding protein-like II"/>
    <property type="match status" value="4"/>
</dbReference>
<dbReference type="SMART" id="SM00062">
    <property type="entry name" value="PBPb"/>
    <property type="match status" value="1"/>
</dbReference>
<dbReference type="InterPro" id="IPR000160">
    <property type="entry name" value="GGDEF_dom"/>
</dbReference>
<keyword evidence="4" id="KW-0175">Coiled coil</keyword>
<accession>A0A1I1E5Q3</accession>
<evidence type="ECO:0000259" key="6">
    <source>
        <dbReference type="PROSITE" id="PS50887"/>
    </source>
</evidence>
<keyword evidence="8" id="KW-1185">Reference proteome</keyword>
<dbReference type="InterPro" id="IPR043128">
    <property type="entry name" value="Rev_trsase/Diguanyl_cyclase"/>
</dbReference>
<evidence type="ECO:0000256" key="5">
    <source>
        <dbReference type="SAM" id="Phobius"/>
    </source>
</evidence>
<dbReference type="STRING" id="1122252.SAMN05660443_0376"/>
<dbReference type="NCBIfam" id="TIGR00254">
    <property type="entry name" value="GGDEF"/>
    <property type="match status" value="1"/>
</dbReference>
<evidence type="ECO:0000256" key="3">
    <source>
        <dbReference type="ARBA" id="ARBA00034247"/>
    </source>
</evidence>
<dbReference type="Pfam" id="PF00990">
    <property type="entry name" value="GGDEF"/>
    <property type="match status" value="1"/>
</dbReference>
<dbReference type="InterPro" id="IPR050469">
    <property type="entry name" value="Diguanylate_Cyclase"/>
</dbReference>
<evidence type="ECO:0000256" key="1">
    <source>
        <dbReference type="ARBA" id="ARBA00001946"/>
    </source>
</evidence>
<dbReference type="Gene3D" id="3.30.70.270">
    <property type="match status" value="1"/>
</dbReference>
<dbReference type="GO" id="GO:0052621">
    <property type="term" value="F:diguanylate cyclase activity"/>
    <property type="evidence" value="ECO:0007669"/>
    <property type="project" value="UniProtKB-EC"/>
</dbReference>
<dbReference type="Pfam" id="PF00497">
    <property type="entry name" value="SBP_bac_3"/>
    <property type="match status" value="1"/>
</dbReference>
<dbReference type="InterPro" id="IPR001638">
    <property type="entry name" value="Solute-binding_3/MltF_N"/>
</dbReference>